<dbReference type="SMART" id="SM00298">
    <property type="entry name" value="CHROMO"/>
    <property type="match status" value="1"/>
</dbReference>
<feature type="region of interest" description="Disordered" evidence="1">
    <location>
        <begin position="917"/>
        <end position="937"/>
    </location>
</feature>
<evidence type="ECO:0000313" key="3">
    <source>
        <dbReference type="EMBL" id="KAL0960292.1"/>
    </source>
</evidence>
<accession>A0ABR3JXJ5</accession>
<comment type="caution">
    <text evidence="3">The sequence shown here is derived from an EMBL/GenBank/DDBJ whole genome shotgun (WGS) entry which is preliminary data.</text>
</comment>
<feature type="compositionally biased region" description="Basic residues" evidence="1">
    <location>
        <begin position="1355"/>
        <end position="1376"/>
    </location>
</feature>
<feature type="region of interest" description="Disordered" evidence="1">
    <location>
        <begin position="223"/>
        <end position="270"/>
    </location>
</feature>
<dbReference type="PROSITE" id="PS50013">
    <property type="entry name" value="CHROMO_2"/>
    <property type="match status" value="1"/>
</dbReference>
<dbReference type="EMBL" id="JASNQZ010000002">
    <property type="protein sequence ID" value="KAL0960292.1"/>
    <property type="molecule type" value="Genomic_DNA"/>
</dbReference>
<feature type="domain" description="Chromo" evidence="2">
    <location>
        <begin position="287"/>
        <end position="347"/>
    </location>
</feature>
<proteinExistence type="predicted"/>
<dbReference type="Pfam" id="PF00385">
    <property type="entry name" value="Chromo"/>
    <property type="match status" value="1"/>
</dbReference>
<name>A0ABR3JXJ5_9AGAR</name>
<feature type="region of interest" description="Disordered" evidence="1">
    <location>
        <begin position="1332"/>
        <end position="1400"/>
    </location>
</feature>
<feature type="region of interest" description="Disordered" evidence="1">
    <location>
        <begin position="544"/>
        <end position="594"/>
    </location>
</feature>
<evidence type="ECO:0000256" key="1">
    <source>
        <dbReference type="SAM" id="MobiDB-lite"/>
    </source>
</evidence>
<keyword evidence="4" id="KW-1185">Reference proteome</keyword>
<dbReference type="Proteomes" id="UP001556367">
    <property type="component" value="Unassembled WGS sequence"/>
</dbReference>
<gene>
    <name evidence="3" type="ORF">HGRIS_011919</name>
</gene>
<dbReference type="InterPro" id="IPR023780">
    <property type="entry name" value="Chromo_domain"/>
</dbReference>
<reference evidence="4" key="1">
    <citation type="submission" date="2024-06" db="EMBL/GenBank/DDBJ databases">
        <title>Multi-omics analyses provide insights into the biosynthesis of the anticancer antibiotic pleurotin in Hohenbuehelia grisea.</title>
        <authorList>
            <person name="Weaver J.A."/>
            <person name="Alberti F."/>
        </authorList>
    </citation>
    <scope>NUCLEOTIDE SEQUENCE [LARGE SCALE GENOMIC DNA]</scope>
    <source>
        <strain evidence="4">T-177</strain>
    </source>
</reference>
<dbReference type="InterPro" id="IPR000953">
    <property type="entry name" value="Chromo/chromo_shadow_dom"/>
</dbReference>
<sequence>MDIDLFPAPIQLVLSQLELSTRMLPNWRWGTTVAFRDKHESLHIQDMPHGAVPPIQGQTLASLRSLLQPSQNGPFQARNTAKAEGDSDDEHDSASQLDPDEEVEQYEKAVEEAIAKGGEDEMVLEEGEPIVVQDIPMDVSLDESRDNPKNDRTEAVEVEVLDLEVLDELTEDAITSVAEQLKGMSLTAAPQQMTRIAESVQHLTSRLVRMAIETDLSAVSFAPSRKRPGRRPGMNSISDDEGSEGEEEEEDEDSSEGPESSDEEESELERKRLKRSCAALSGREREYEIEKILQAGFDDDGKQIFLMKWKGYRSADNSWILEENAGNAKDIIRNFWESEVKRKADVGKPPSTRNDKDPSKSNAPIEDLIELRFQDLAYHRRLKLLICRKCPTGLPYVGVYNHLTKASHSVPHISGSKKVPSICPTEKVLHGLKMKKSDFYQDLKAVLAEHGIDDREVLDTTNDNVLWHNNFRSLYTSFPQTVPQIDGLKVYPAVRCEPCGQCFVGMNIFRLHVAETPSGRLCSASAKRAAAAAAAADISASASSSGKRKCGAKEPDPPGVAGGSKGKGKAKEKDEQGRPAQSLRNLGVKNSLPPHAPALAQTISRTPSLQYYFAVDGDWSAAGKIPGKAPPTWKEKWQANKDRLREQALKAHWHEGVKKDMFVQTEGIGKFLEVFDPAEVYEACHTHQKGFHSSNALRRRLASLREEGPDCSPRTRPGSDWKANIGRASLLIYCALQEMLICALAKHLANPVQSRDGKSTLFRLTAVQARAIRELLVSLFIDRSEPLNEDEKRFAVDRMYNMLYTIYFPPPKARILSDLFSSPLIAFLAAQWIRKDGTYLEIHEFTPFLAKMQFMMRLAGFHKIHESFQAIEEEQDSLSANSSHHRRPGGSDSPDDSPDLDSPVDADFLLKQMMEDQRPTRRTLEDHERELEEEQKTGTKRWFNLAQTWTKLNLQEFMPTPFAVLRSWMHLGTHIANRTTRRPVIVTTDEAGGTIQLGTSFFTLAQYFAAIRREIELLIQLIRIILMGINLVKLGIQYDPHSIQDTMDETTPGYGVFQALDNEDSDKLMDAFRKIRAFFQDENPEKIDPKKVVEWLSRVAEAWKILYTLQHMLSGPVARGTEEAYFNIVNQTGGRRHVFFTKVNNGLLLLQRSDYHKNMKQTSVAKEIHRVSPHILSEVTWILVHLIRPIEANLALDHLVSRDEFENAAKEYSTGLYVSLGCRMDTLAMSNCLKMFFEKNFKCSIGLRLFRHISIFIQRRELSKSPRDDRAKELVVAAEVMNGHTPETGENIYARLFEMGTSSTSLKDMQISICLMLHRVYGVDSFPPSSNGEGPIGPVLTYESSHGTAGPSKPKFAKRAASRQTKMKSSKARRAKPTSSASSSSEPDVAWQPKPKRTAS</sequence>
<feature type="compositionally biased region" description="Acidic residues" evidence="1">
    <location>
        <begin position="238"/>
        <end position="267"/>
    </location>
</feature>
<dbReference type="Gene3D" id="2.40.50.40">
    <property type="match status" value="1"/>
</dbReference>
<organism evidence="3 4">
    <name type="scientific">Hohenbuehelia grisea</name>
    <dbReference type="NCBI Taxonomy" id="104357"/>
    <lineage>
        <taxon>Eukaryota</taxon>
        <taxon>Fungi</taxon>
        <taxon>Dikarya</taxon>
        <taxon>Basidiomycota</taxon>
        <taxon>Agaricomycotina</taxon>
        <taxon>Agaricomycetes</taxon>
        <taxon>Agaricomycetidae</taxon>
        <taxon>Agaricales</taxon>
        <taxon>Pleurotineae</taxon>
        <taxon>Pleurotaceae</taxon>
        <taxon>Hohenbuehelia</taxon>
    </lineage>
</organism>
<feature type="region of interest" description="Disordered" evidence="1">
    <location>
        <begin position="872"/>
        <end position="902"/>
    </location>
</feature>
<feature type="region of interest" description="Disordered" evidence="1">
    <location>
        <begin position="69"/>
        <end position="105"/>
    </location>
</feature>
<evidence type="ECO:0000313" key="4">
    <source>
        <dbReference type="Proteomes" id="UP001556367"/>
    </source>
</evidence>
<feature type="compositionally biased region" description="Polar residues" evidence="1">
    <location>
        <begin position="69"/>
        <end position="79"/>
    </location>
</feature>
<dbReference type="SUPFAM" id="SSF54160">
    <property type="entry name" value="Chromo domain-like"/>
    <property type="match status" value="1"/>
</dbReference>
<protein>
    <recommendedName>
        <fullName evidence="2">Chromo domain-containing protein</fullName>
    </recommendedName>
</protein>
<feature type="compositionally biased region" description="Acidic residues" evidence="1">
    <location>
        <begin position="893"/>
        <end position="902"/>
    </location>
</feature>
<evidence type="ECO:0000259" key="2">
    <source>
        <dbReference type="PROSITE" id="PS50013"/>
    </source>
</evidence>
<dbReference type="InterPro" id="IPR016197">
    <property type="entry name" value="Chromo-like_dom_sf"/>
</dbReference>